<protein>
    <recommendedName>
        <fullName evidence="6 16">Pyruvate kinase</fullName>
        <ecNumber evidence="6 16">2.7.1.40</ecNumber>
    </recommendedName>
</protein>
<comment type="cofactor">
    <cofactor evidence="1">
        <name>Mg(2+)</name>
        <dbReference type="ChEBI" id="CHEBI:18420"/>
    </cofactor>
</comment>
<dbReference type="GO" id="GO:0016301">
    <property type="term" value="F:kinase activity"/>
    <property type="evidence" value="ECO:0007669"/>
    <property type="project" value="UniProtKB-KW"/>
</dbReference>
<dbReference type="Gene3D" id="3.40.1380.20">
    <property type="entry name" value="Pyruvate kinase, C-terminal domain"/>
    <property type="match status" value="1"/>
</dbReference>
<dbReference type="FunFam" id="2.40.33.10:FF:000002">
    <property type="entry name" value="Pyruvate kinase"/>
    <property type="match status" value="1"/>
</dbReference>
<comment type="subunit">
    <text evidence="5">Homotetramer.</text>
</comment>
<keyword evidence="15" id="KW-0670">Pyruvate</keyword>
<dbReference type="NCBIfam" id="NF004491">
    <property type="entry name" value="PRK05826.1"/>
    <property type="match status" value="1"/>
</dbReference>
<keyword evidence="9" id="KW-0479">Metal-binding</keyword>
<dbReference type="InterPro" id="IPR015795">
    <property type="entry name" value="Pyrv_Knase_C"/>
</dbReference>
<keyword evidence="14 17" id="KW-0324">Glycolysis</keyword>
<evidence type="ECO:0000256" key="9">
    <source>
        <dbReference type="ARBA" id="ARBA00022723"/>
    </source>
</evidence>
<evidence type="ECO:0000256" key="16">
    <source>
        <dbReference type="NCBIfam" id="TIGR01064"/>
    </source>
</evidence>
<comment type="similarity">
    <text evidence="4 17">Belongs to the pyruvate kinase family.</text>
</comment>
<evidence type="ECO:0000256" key="12">
    <source>
        <dbReference type="ARBA" id="ARBA00022840"/>
    </source>
</evidence>
<evidence type="ECO:0000313" key="21">
    <source>
        <dbReference type="Proteomes" id="UP000008152"/>
    </source>
</evidence>
<accession>A7MUM5</accession>
<dbReference type="Proteomes" id="UP000008152">
    <property type="component" value="Chromosome I"/>
</dbReference>
<dbReference type="PANTHER" id="PTHR11817">
    <property type="entry name" value="PYRUVATE KINASE"/>
    <property type="match status" value="1"/>
</dbReference>
<proteinExistence type="inferred from homology"/>
<dbReference type="InterPro" id="IPR001697">
    <property type="entry name" value="Pyr_Knase"/>
</dbReference>
<feature type="domain" description="Pyruvate kinase barrel" evidence="18">
    <location>
        <begin position="44"/>
        <end position="369"/>
    </location>
</feature>
<dbReference type="GO" id="GO:0005524">
    <property type="term" value="F:ATP binding"/>
    <property type="evidence" value="ECO:0007669"/>
    <property type="project" value="UniProtKB-KW"/>
</dbReference>
<comment type="catalytic activity">
    <reaction evidence="17">
        <text>pyruvate + ATP = phosphoenolpyruvate + ADP + H(+)</text>
        <dbReference type="Rhea" id="RHEA:18157"/>
        <dbReference type="ChEBI" id="CHEBI:15361"/>
        <dbReference type="ChEBI" id="CHEBI:15378"/>
        <dbReference type="ChEBI" id="CHEBI:30616"/>
        <dbReference type="ChEBI" id="CHEBI:58702"/>
        <dbReference type="ChEBI" id="CHEBI:456216"/>
        <dbReference type="EC" id="2.7.1.40"/>
    </reaction>
</comment>
<dbReference type="GO" id="GO:0000287">
    <property type="term" value="F:magnesium ion binding"/>
    <property type="evidence" value="ECO:0007669"/>
    <property type="project" value="UniProtKB-UniRule"/>
</dbReference>
<dbReference type="PATRIC" id="fig|338187.25.peg.3311"/>
<gene>
    <name evidence="20" type="ordered locus">VIBHAR_02874</name>
</gene>
<dbReference type="KEGG" id="vha:VIBHAR_02874"/>
<dbReference type="GO" id="GO:0004743">
    <property type="term" value="F:pyruvate kinase activity"/>
    <property type="evidence" value="ECO:0007669"/>
    <property type="project" value="UniProtKB-UniRule"/>
</dbReference>
<dbReference type="GO" id="GO:0030955">
    <property type="term" value="F:potassium ion binding"/>
    <property type="evidence" value="ECO:0007669"/>
    <property type="project" value="UniProtKB-UniRule"/>
</dbReference>
<name>A7MUM5_VIBC1</name>
<evidence type="ECO:0000256" key="4">
    <source>
        <dbReference type="ARBA" id="ARBA00008663"/>
    </source>
</evidence>
<evidence type="ECO:0000256" key="2">
    <source>
        <dbReference type="ARBA" id="ARBA00001958"/>
    </source>
</evidence>
<dbReference type="FunFam" id="3.40.1380.20:FF:000004">
    <property type="entry name" value="Pyruvate kinase"/>
    <property type="match status" value="1"/>
</dbReference>
<feature type="domain" description="Pyruvate kinase C-terminal" evidence="19">
    <location>
        <begin position="401"/>
        <end position="516"/>
    </location>
</feature>
<dbReference type="InterPro" id="IPR015813">
    <property type="entry name" value="Pyrv/PenolPyrv_kinase-like_dom"/>
</dbReference>
<evidence type="ECO:0000256" key="11">
    <source>
        <dbReference type="ARBA" id="ARBA00022777"/>
    </source>
</evidence>
<comment type="pathway">
    <text evidence="3 17">Carbohydrate degradation; glycolysis; pyruvate from D-glyceraldehyde 3-phosphate: step 5/5.</text>
</comment>
<dbReference type="InterPro" id="IPR015806">
    <property type="entry name" value="Pyrv_Knase_insert_dom_sf"/>
</dbReference>
<comment type="cofactor">
    <cofactor evidence="2">
        <name>K(+)</name>
        <dbReference type="ChEBI" id="CHEBI:29103"/>
    </cofactor>
</comment>
<evidence type="ECO:0000256" key="1">
    <source>
        <dbReference type="ARBA" id="ARBA00001946"/>
    </source>
</evidence>
<dbReference type="InterPro" id="IPR040442">
    <property type="entry name" value="Pyrv_kinase-like_dom_sf"/>
</dbReference>
<keyword evidence="8 17" id="KW-0808">Transferase</keyword>
<dbReference type="Pfam" id="PF00224">
    <property type="entry name" value="PK"/>
    <property type="match status" value="1"/>
</dbReference>
<dbReference type="InterPro" id="IPR015793">
    <property type="entry name" value="Pyrv_Knase_brl"/>
</dbReference>
<evidence type="ECO:0000256" key="10">
    <source>
        <dbReference type="ARBA" id="ARBA00022741"/>
    </source>
</evidence>
<keyword evidence="7" id="KW-0021">Allosteric enzyme</keyword>
<dbReference type="Pfam" id="PF02887">
    <property type="entry name" value="PK_C"/>
    <property type="match status" value="1"/>
</dbReference>
<dbReference type="NCBIfam" id="NF004978">
    <property type="entry name" value="PRK06354.1"/>
    <property type="match status" value="1"/>
</dbReference>
<dbReference type="SUPFAM" id="SSF51621">
    <property type="entry name" value="Phosphoenolpyruvate/pyruvate domain"/>
    <property type="match status" value="1"/>
</dbReference>
<dbReference type="EMBL" id="CP000789">
    <property type="protein sequence ID" value="ABU71827.1"/>
    <property type="molecule type" value="Genomic_DNA"/>
</dbReference>
<evidence type="ECO:0000256" key="13">
    <source>
        <dbReference type="ARBA" id="ARBA00022842"/>
    </source>
</evidence>
<evidence type="ECO:0000256" key="7">
    <source>
        <dbReference type="ARBA" id="ARBA00022533"/>
    </source>
</evidence>
<evidence type="ECO:0000313" key="20">
    <source>
        <dbReference type="EMBL" id="ABU71827.1"/>
    </source>
</evidence>
<dbReference type="InterPro" id="IPR018209">
    <property type="entry name" value="Pyrv_Knase_AS"/>
</dbReference>
<evidence type="ECO:0000259" key="18">
    <source>
        <dbReference type="Pfam" id="PF00224"/>
    </source>
</evidence>
<evidence type="ECO:0000259" key="19">
    <source>
        <dbReference type="Pfam" id="PF02887"/>
    </source>
</evidence>
<sequence>MFFQYFDLNTNNLYTLCIYLARVEFDLSHPTPAFFGESMTSILRRTKIVTTLGPSTDKDNVLEEIIKAGANVVRMNFSHGTSEDHILRAQKVRAIAAKLGRQVAILGDLQGPKIRVSTFKDGKIHLSVGDKFTLDSDLPKGEGNQESVGLDYKELPQDVSPNDILLLDDGRVQLQVTSVEGNKVHTRVTVGGPLSNNKGINKKGGGLSADALTDKDKADILTAAEIKVDYLAISFPRNGEDMNYARRLARDAGLEAKLVAKVERAETVANNESIDDIILASDVVMVARGDLGVEIGDPELIGVQKKLIRRARSLNRIVITATQMMESMMAAPMPTRAEVMDVANAVLDGTDAVMLSGETAAGLYPVETVKSMAEVCMGAEKMSEASLSTYRLDRTFATAEETIAMSTMYAANHMEGVKAMVSLTESGRTALMMSRLSSGLPIFALSRNESTLNRAALYRGVTPVFFDSKGGAGLTTAHAAIVTLKEQGLLDEGDLVIFTQGDVMDVVGSTNCMRILSA</sequence>
<evidence type="ECO:0000256" key="15">
    <source>
        <dbReference type="ARBA" id="ARBA00023317"/>
    </source>
</evidence>
<dbReference type="NCBIfam" id="TIGR01064">
    <property type="entry name" value="pyruv_kin"/>
    <property type="match status" value="1"/>
</dbReference>
<dbReference type="InterPro" id="IPR011037">
    <property type="entry name" value="Pyrv_Knase-like_insert_dom_sf"/>
</dbReference>
<organism evidence="20 21">
    <name type="scientific">Vibrio campbellii (strain ATCC BAA-1116)</name>
    <dbReference type="NCBI Taxonomy" id="2902295"/>
    <lineage>
        <taxon>Bacteria</taxon>
        <taxon>Pseudomonadati</taxon>
        <taxon>Pseudomonadota</taxon>
        <taxon>Gammaproteobacteria</taxon>
        <taxon>Vibrionales</taxon>
        <taxon>Vibrionaceae</taxon>
        <taxon>Vibrio</taxon>
    </lineage>
</organism>
<evidence type="ECO:0000256" key="5">
    <source>
        <dbReference type="ARBA" id="ARBA00011881"/>
    </source>
</evidence>
<dbReference type="SUPFAM" id="SSF52935">
    <property type="entry name" value="PK C-terminal domain-like"/>
    <property type="match status" value="1"/>
</dbReference>
<dbReference type="UniPathway" id="UPA00109">
    <property type="reaction ID" value="UER00188"/>
</dbReference>
<evidence type="ECO:0000256" key="6">
    <source>
        <dbReference type="ARBA" id="ARBA00012142"/>
    </source>
</evidence>
<keyword evidence="11 17" id="KW-0418">Kinase</keyword>
<evidence type="ECO:0000256" key="14">
    <source>
        <dbReference type="ARBA" id="ARBA00023152"/>
    </source>
</evidence>
<dbReference type="InterPro" id="IPR036918">
    <property type="entry name" value="Pyrv_Knase_C_sf"/>
</dbReference>
<reference evidence="20 21" key="1">
    <citation type="submission" date="2007-08" db="EMBL/GenBank/DDBJ databases">
        <authorList>
            <consortium name="The Vibrio harveyi Genome Sequencing Project"/>
            <person name="Bassler B."/>
            <person name="Clifton S.W."/>
            <person name="Fulton L."/>
            <person name="Delehaunty K."/>
            <person name="Fronick C."/>
            <person name="Harrison M."/>
            <person name="Markivic C."/>
            <person name="Fulton R."/>
            <person name="Tin-Wollam A.-M."/>
            <person name="Shah N."/>
            <person name="Pepin K."/>
            <person name="Nash W."/>
            <person name="Thiruvilangam P."/>
            <person name="Bhonagiri V."/>
            <person name="Waters C."/>
            <person name="Tu K.C."/>
            <person name="Irgon J."/>
            <person name="Wilson R.K."/>
        </authorList>
    </citation>
    <scope>NUCLEOTIDE SEQUENCE [LARGE SCALE GENOMIC DNA]</scope>
    <source>
        <strain evidence="21">ATCC BAA-1116 / BB120</strain>
    </source>
</reference>
<dbReference type="PRINTS" id="PR01050">
    <property type="entry name" value="PYRUVTKNASE"/>
</dbReference>
<keyword evidence="10" id="KW-0547">Nucleotide-binding</keyword>
<keyword evidence="12" id="KW-0067">ATP-binding</keyword>
<evidence type="ECO:0000256" key="8">
    <source>
        <dbReference type="ARBA" id="ARBA00022679"/>
    </source>
</evidence>
<evidence type="ECO:0000256" key="17">
    <source>
        <dbReference type="RuleBase" id="RU000504"/>
    </source>
</evidence>
<dbReference type="Gene3D" id="2.40.33.10">
    <property type="entry name" value="PK beta-barrel domain-like"/>
    <property type="match status" value="1"/>
</dbReference>
<evidence type="ECO:0000256" key="3">
    <source>
        <dbReference type="ARBA" id="ARBA00004997"/>
    </source>
</evidence>
<dbReference type="PROSITE" id="PS00110">
    <property type="entry name" value="PYRUVATE_KINASE"/>
    <property type="match status" value="1"/>
</dbReference>
<dbReference type="EC" id="2.7.1.40" evidence="6 16"/>
<keyword evidence="13 17" id="KW-0460">Magnesium</keyword>
<dbReference type="SUPFAM" id="SSF50800">
    <property type="entry name" value="PK beta-barrel domain-like"/>
    <property type="match status" value="1"/>
</dbReference>
<dbReference type="Gene3D" id="3.20.20.60">
    <property type="entry name" value="Phosphoenolpyruvate-binding domains"/>
    <property type="match status" value="1"/>
</dbReference>
<dbReference type="AlphaFoldDB" id="A7MUM5"/>